<evidence type="ECO:0000313" key="5">
    <source>
        <dbReference type="EMBL" id="GMH61805.1"/>
    </source>
</evidence>
<dbReference type="GO" id="GO:0005737">
    <property type="term" value="C:cytoplasm"/>
    <property type="evidence" value="ECO:0007669"/>
    <property type="project" value="UniProtKB-SubCell"/>
</dbReference>
<dbReference type="OrthoDB" id="2309723at2759"/>
<keyword evidence="6" id="KW-1185">Reference proteome</keyword>
<evidence type="ECO:0000259" key="3">
    <source>
        <dbReference type="PROSITE" id="PS50404"/>
    </source>
</evidence>
<dbReference type="InterPro" id="IPR051369">
    <property type="entry name" value="GST_Theta"/>
</dbReference>
<feature type="domain" description="GST N-terminal" evidence="3">
    <location>
        <begin position="1"/>
        <end position="82"/>
    </location>
</feature>
<dbReference type="SUPFAM" id="SSF47616">
    <property type="entry name" value="GST C-terminal domain-like"/>
    <property type="match status" value="1"/>
</dbReference>
<proteinExistence type="predicted"/>
<reference evidence="5" key="1">
    <citation type="submission" date="2022-07" db="EMBL/GenBank/DDBJ databases">
        <title>Genome analysis of Parmales, a sister group of diatoms, reveals the evolutionary specialization of diatoms from phago-mixotrophs to photoautotrophs.</title>
        <authorList>
            <person name="Ban H."/>
            <person name="Sato S."/>
            <person name="Yoshikawa S."/>
            <person name="Kazumasa Y."/>
            <person name="Nakamura Y."/>
            <person name="Ichinomiya M."/>
            <person name="Saitoh K."/>
            <person name="Sato N."/>
            <person name="Blanc-Mathieu R."/>
            <person name="Endo H."/>
            <person name="Kuwata A."/>
            <person name="Ogata H."/>
        </authorList>
    </citation>
    <scope>NUCLEOTIDE SEQUENCE</scope>
</reference>
<sequence length="280" mass="32044">MALTIYGHWVSQPARACLWLMRLNDKAFNFEKVEPLLGGTRTPEYKSLFPTGKAPGLVDGDFKLSEGTAIATYMCEKENWTKWLGGECLQSRALVNSYLSSHHTTSRNITMKVFHPAMMGVLNQETPFTEELRDKAGKVMERENKKFADTWLPGLGSRGYGGFVAGLHEPTIADLFAYCEFAQAKQMGIVGGKWDKRVEEWMDRVQRIEHHDDVHRSLFKLRDVYLANEEKRKQKWEMKVFEAMDFDEEGGLERDGVETLLKGKRILDAYDGIETSYVTL</sequence>
<accession>A0A9W7E1G1</accession>
<dbReference type="InterPro" id="IPR036249">
    <property type="entry name" value="Thioredoxin-like_sf"/>
</dbReference>
<name>A0A9W7E1G1_9STRA</name>
<evidence type="ECO:0000313" key="6">
    <source>
        <dbReference type="Proteomes" id="UP001165082"/>
    </source>
</evidence>
<dbReference type="PANTHER" id="PTHR43917">
    <property type="match status" value="1"/>
</dbReference>
<dbReference type="InterPro" id="IPR010987">
    <property type="entry name" value="Glutathione-S-Trfase_C-like"/>
</dbReference>
<protein>
    <recommendedName>
        <fullName evidence="7">Glutathione S-transferase</fullName>
    </recommendedName>
</protein>
<dbReference type="AlphaFoldDB" id="A0A9W7E1G1"/>
<dbReference type="Gene3D" id="3.40.30.10">
    <property type="entry name" value="Glutaredoxin"/>
    <property type="match status" value="1"/>
</dbReference>
<dbReference type="GO" id="GO:0006749">
    <property type="term" value="P:glutathione metabolic process"/>
    <property type="evidence" value="ECO:0007669"/>
    <property type="project" value="TreeGrafter"/>
</dbReference>
<evidence type="ECO:0008006" key="7">
    <source>
        <dbReference type="Google" id="ProtNLM"/>
    </source>
</evidence>
<dbReference type="PROSITE" id="PS50405">
    <property type="entry name" value="GST_CTER"/>
    <property type="match status" value="1"/>
</dbReference>
<evidence type="ECO:0000256" key="1">
    <source>
        <dbReference type="ARBA" id="ARBA00004496"/>
    </source>
</evidence>
<gene>
    <name evidence="5" type="ORF">TrRE_jg11418</name>
</gene>
<dbReference type="InterPro" id="IPR040079">
    <property type="entry name" value="Glutathione_S-Trfase"/>
</dbReference>
<dbReference type="Pfam" id="PF02798">
    <property type="entry name" value="GST_N"/>
    <property type="match status" value="1"/>
</dbReference>
<evidence type="ECO:0000256" key="2">
    <source>
        <dbReference type="ARBA" id="ARBA00022490"/>
    </source>
</evidence>
<dbReference type="InterPro" id="IPR036282">
    <property type="entry name" value="Glutathione-S-Trfase_C_sf"/>
</dbReference>
<feature type="domain" description="GST C-terminal" evidence="4">
    <location>
        <begin position="88"/>
        <end position="226"/>
    </location>
</feature>
<evidence type="ECO:0000259" key="4">
    <source>
        <dbReference type="PROSITE" id="PS50405"/>
    </source>
</evidence>
<comment type="subcellular location">
    <subcellularLocation>
        <location evidence="1">Cytoplasm</location>
    </subcellularLocation>
</comment>
<dbReference type="EMBL" id="BRXZ01003783">
    <property type="protein sequence ID" value="GMH61805.1"/>
    <property type="molecule type" value="Genomic_DNA"/>
</dbReference>
<dbReference type="PROSITE" id="PS50404">
    <property type="entry name" value="GST_NTER"/>
    <property type="match status" value="1"/>
</dbReference>
<organism evidence="5 6">
    <name type="scientific">Triparma retinervis</name>
    <dbReference type="NCBI Taxonomy" id="2557542"/>
    <lineage>
        <taxon>Eukaryota</taxon>
        <taxon>Sar</taxon>
        <taxon>Stramenopiles</taxon>
        <taxon>Ochrophyta</taxon>
        <taxon>Bolidophyceae</taxon>
        <taxon>Parmales</taxon>
        <taxon>Triparmaceae</taxon>
        <taxon>Triparma</taxon>
    </lineage>
</organism>
<dbReference type="GO" id="GO:0004364">
    <property type="term" value="F:glutathione transferase activity"/>
    <property type="evidence" value="ECO:0007669"/>
    <property type="project" value="TreeGrafter"/>
</dbReference>
<dbReference type="SUPFAM" id="SSF52833">
    <property type="entry name" value="Thioredoxin-like"/>
    <property type="match status" value="1"/>
</dbReference>
<comment type="caution">
    <text evidence="5">The sequence shown here is derived from an EMBL/GenBank/DDBJ whole genome shotgun (WGS) entry which is preliminary data.</text>
</comment>
<dbReference type="SFLD" id="SFLDS00019">
    <property type="entry name" value="Glutathione_Transferase_(cytos"/>
    <property type="match status" value="1"/>
</dbReference>
<dbReference type="PANTHER" id="PTHR43917:SF8">
    <property type="entry name" value="GH16740P-RELATED"/>
    <property type="match status" value="1"/>
</dbReference>
<dbReference type="InterPro" id="IPR004045">
    <property type="entry name" value="Glutathione_S-Trfase_N"/>
</dbReference>
<dbReference type="Proteomes" id="UP001165082">
    <property type="component" value="Unassembled WGS sequence"/>
</dbReference>
<keyword evidence="2" id="KW-0963">Cytoplasm</keyword>
<dbReference type="Gene3D" id="1.20.1050.10">
    <property type="match status" value="1"/>
</dbReference>